<evidence type="ECO:0000313" key="2">
    <source>
        <dbReference type="Proteomes" id="UP000305675"/>
    </source>
</evidence>
<dbReference type="EMBL" id="SWCJ01000002">
    <property type="protein sequence ID" value="TKB57608.1"/>
    <property type="molecule type" value="Genomic_DNA"/>
</dbReference>
<organism evidence="1 2">
    <name type="scientific">Ferrimonas aestuarii</name>
    <dbReference type="NCBI Taxonomy" id="2569539"/>
    <lineage>
        <taxon>Bacteria</taxon>
        <taxon>Pseudomonadati</taxon>
        <taxon>Pseudomonadota</taxon>
        <taxon>Gammaproteobacteria</taxon>
        <taxon>Alteromonadales</taxon>
        <taxon>Ferrimonadaceae</taxon>
        <taxon>Ferrimonas</taxon>
    </lineage>
</organism>
<dbReference type="RefSeq" id="WP_136862253.1">
    <property type="nucleotide sequence ID" value="NZ_SWCJ01000002.1"/>
</dbReference>
<comment type="caution">
    <text evidence="1">The sequence shown here is derived from an EMBL/GenBank/DDBJ whole genome shotgun (WGS) entry which is preliminary data.</text>
</comment>
<accession>A0A4U1BUH2</accession>
<gene>
    <name evidence="1" type="ORF">FCL42_04865</name>
</gene>
<evidence type="ECO:0000313" key="1">
    <source>
        <dbReference type="EMBL" id="TKB57608.1"/>
    </source>
</evidence>
<proteinExistence type="predicted"/>
<sequence>MADTLESDKYNPRAAPRIEDIIETGNSNAQTSSKYNPPVNADRIIVPKAQLPTVAKIEFIKARSFSLYAITAKMAIEIDVEGIYQYATSSKKLLLSRPEAPKTRVARVLATVKRTKSAIVYLIILTM</sequence>
<name>A0A4U1BUH2_9GAMM</name>
<dbReference type="AlphaFoldDB" id="A0A4U1BUH2"/>
<keyword evidence="2" id="KW-1185">Reference proteome</keyword>
<dbReference type="Proteomes" id="UP000305675">
    <property type="component" value="Unassembled WGS sequence"/>
</dbReference>
<reference evidence="1 2" key="1">
    <citation type="submission" date="2019-04" db="EMBL/GenBank/DDBJ databases">
        <authorList>
            <person name="Hwang J.C."/>
        </authorList>
    </citation>
    <scope>NUCLEOTIDE SEQUENCE [LARGE SCALE GENOMIC DNA]</scope>
    <source>
        <strain evidence="1 2">IMCC35002</strain>
    </source>
</reference>
<protein>
    <submittedName>
        <fullName evidence="1">Uncharacterized protein</fullName>
    </submittedName>
</protein>